<dbReference type="SUPFAM" id="SSF55681">
    <property type="entry name" value="Class II aaRS and biotin synthetases"/>
    <property type="match status" value="1"/>
</dbReference>
<dbReference type="NCBIfam" id="NF003037">
    <property type="entry name" value="PRK03932.1"/>
    <property type="match status" value="1"/>
</dbReference>
<dbReference type="EMBL" id="JAGTXO010000005">
    <property type="protein sequence ID" value="KAG8468124.1"/>
    <property type="molecule type" value="Genomic_DNA"/>
</dbReference>
<dbReference type="Proteomes" id="UP000751190">
    <property type="component" value="Unassembled WGS sequence"/>
</dbReference>
<comment type="similarity">
    <text evidence="1">Belongs to the class-II aminoacyl-tRNA synthetase family.</text>
</comment>
<dbReference type="FunFam" id="3.30.930.10:FF:000016">
    <property type="entry name" value="Asparagine--tRNA ligase"/>
    <property type="match status" value="1"/>
</dbReference>
<dbReference type="PROSITE" id="PS50862">
    <property type="entry name" value="AA_TRNA_LIGASE_II"/>
    <property type="match status" value="1"/>
</dbReference>
<reference evidence="10" key="1">
    <citation type="submission" date="2021-05" db="EMBL/GenBank/DDBJ databases">
        <title>The genome of the haptophyte Pavlova lutheri (Diacronema luteri, Pavlovales) - a model for lipid biosynthesis in eukaryotic algae.</title>
        <authorList>
            <person name="Hulatt C.J."/>
            <person name="Posewitz M.C."/>
        </authorList>
    </citation>
    <scope>NUCLEOTIDE SEQUENCE</scope>
    <source>
        <strain evidence="10">NIVA-4/92</strain>
    </source>
</reference>
<dbReference type="InterPro" id="IPR004365">
    <property type="entry name" value="NA-bd_OB_tRNA"/>
</dbReference>
<dbReference type="PANTHER" id="PTHR22594:SF34">
    <property type="entry name" value="ASPARAGINE--TRNA LIGASE, MITOCHONDRIAL-RELATED"/>
    <property type="match status" value="1"/>
</dbReference>
<evidence type="ECO:0000256" key="1">
    <source>
        <dbReference type="ARBA" id="ARBA00008226"/>
    </source>
</evidence>
<dbReference type="GO" id="GO:0005524">
    <property type="term" value="F:ATP binding"/>
    <property type="evidence" value="ECO:0007669"/>
    <property type="project" value="UniProtKB-KW"/>
</dbReference>
<dbReference type="CDD" id="cd00776">
    <property type="entry name" value="AsxRS_core"/>
    <property type="match status" value="1"/>
</dbReference>
<dbReference type="HAMAP" id="MF_00534">
    <property type="entry name" value="Asn_tRNA_synth"/>
    <property type="match status" value="1"/>
</dbReference>
<evidence type="ECO:0000256" key="3">
    <source>
        <dbReference type="ARBA" id="ARBA00022598"/>
    </source>
</evidence>
<evidence type="ECO:0000313" key="10">
    <source>
        <dbReference type="EMBL" id="KAG8468124.1"/>
    </source>
</evidence>
<evidence type="ECO:0000256" key="8">
    <source>
        <dbReference type="SAM" id="Coils"/>
    </source>
</evidence>
<keyword evidence="3" id="KW-0436">Ligase</keyword>
<name>A0A8J5XXI7_DIALT</name>
<proteinExistence type="inferred from homology"/>
<dbReference type="GO" id="GO:0004816">
    <property type="term" value="F:asparagine-tRNA ligase activity"/>
    <property type="evidence" value="ECO:0007669"/>
    <property type="project" value="UniProtKB-EC"/>
</dbReference>
<dbReference type="InterPro" id="IPR012340">
    <property type="entry name" value="NA-bd_OB-fold"/>
</dbReference>
<evidence type="ECO:0000256" key="2">
    <source>
        <dbReference type="ARBA" id="ARBA00012816"/>
    </source>
</evidence>
<dbReference type="InterPro" id="IPR004522">
    <property type="entry name" value="Asn-tRNA-ligase"/>
</dbReference>
<comment type="caution">
    <text evidence="10">The sequence shown here is derived from an EMBL/GenBank/DDBJ whole genome shotgun (WGS) entry which is preliminary data.</text>
</comment>
<dbReference type="OMA" id="PEMAFYD"/>
<protein>
    <recommendedName>
        <fullName evidence="2">asparagine--tRNA ligase</fullName>
        <ecNumber evidence="2">6.1.1.22</ecNumber>
    </recommendedName>
</protein>
<sequence>MSLDKYLEEIKLQETLHRMANEVAKAMPANPTDFMIDHLLKLGCASGTEPALVARLREVRATLAADAAEAEAVRARKDALEAENAKLSYRIELLLKTLDEMEAGGAKAPAVASSAAAARLSGAPPTGHSAFSWQAGAGSVPLGHSSFSWQGGLQAQPNGGGGGAATGAAVAARPAAAGSDGLLVREPFSDRVAIARVLRAGKRATGQTVTVCGWVKTNRAQKERSFVELNDGSCLANLQIVVDSTCASRETAVTVAGAATGASMRVVGVLVDSPGSQETEVKASEVHLLGTVDASTYPLAKKGHSLEFLRSVAHLRARTNTLGAVMRVRNALAYATHAFFQQAGFLYVHTPIVTASDCEGAGEMFQVTTHKLRAGVAPAVYKPEEDFFGKEAFLTVSGQLNGEFYACGLGSIYTFGPTFRAEHGHTTRHLAEFWMIEPEIAFADLTDDMNLAEAYLKHCFAHVLASCAEDLAFLSDMYDKDKPGPKLAARLSQIVDEPFARVTYTEAIELLCKVEGKAWEFPPKWGEELQTEHERHLCEHTFCKPTIVYNYPKGCKAFYMRLNDDGKTVAAMDVLFPKVGEMVGGSQREERLDVLISRMTELGLEPEPYKAYLDTRRCGTQKHAGFGLGFERLVLFATAMDNIRDVIPFPRWHGSAMF</sequence>
<dbReference type="InterPro" id="IPR045864">
    <property type="entry name" value="aa-tRNA-synth_II/BPL/LPL"/>
</dbReference>
<keyword evidence="5" id="KW-0067">ATP-binding</keyword>
<accession>A0A8J5XXI7</accession>
<keyword evidence="7" id="KW-0030">Aminoacyl-tRNA synthetase</keyword>
<dbReference type="AlphaFoldDB" id="A0A8J5XXI7"/>
<dbReference type="GO" id="GO:0005739">
    <property type="term" value="C:mitochondrion"/>
    <property type="evidence" value="ECO:0007669"/>
    <property type="project" value="TreeGrafter"/>
</dbReference>
<dbReference type="GO" id="GO:0006421">
    <property type="term" value="P:asparaginyl-tRNA aminoacylation"/>
    <property type="evidence" value="ECO:0007669"/>
    <property type="project" value="InterPro"/>
</dbReference>
<dbReference type="InterPro" id="IPR002312">
    <property type="entry name" value="Asp/Asn-tRNA-synth_IIb"/>
</dbReference>
<dbReference type="EC" id="6.1.1.22" evidence="2"/>
<dbReference type="NCBIfam" id="TIGR00457">
    <property type="entry name" value="asnS"/>
    <property type="match status" value="1"/>
</dbReference>
<dbReference type="Gene3D" id="2.40.50.140">
    <property type="entry name" value="Nucleic acid-binding proteins"/>
    <property type="match status" value="1"/>
</dbReference>
<evidence type="ECO:0000256" key="5">
    <source>
        <dbReference type="ARBA" id="ARBA00022840"/>
    </source>
</evidence>
<keyword evidence="11" id="KW-1185">Reference proteome</keyword>
<evidence type="ECO:0000256" key="6">
    <source>
        <dbReference type="ARBA" id="ARBA00022917"/>
    </source>
</evidence>
<feature type="coiled-coil region" evidence="8">
    <location>
        <begin position="63"/>
        <end position="97"/>
    </location>
</feature>
<dbReference type="GO" id="GO:0003676">
    <property type="term" value="F:nucleic acid binding"/>
    <property type="evidence" value="ECO:0007669"/>
    <property type="project" value="InterPro"/>
</dbReference>
<evidence type="ECO:0000313" key="11">
    <source>
        <dbReference type="Proteomes" id="UP000751190"/>
    </source>
</evidence>
<evidence type="ECO:0000256" key="4">
    <source>
        <dbReference type="ARBA" id="ARBA00022741"/>
    </source>
</evidence>
<evidence type="ECO:0000256" key="7">
    <source>
        <dbReference type="ARBA" id="ARBA00023146"/>
    </source>
</evidence>
<dbReference type="Gene3D" id="3.30.930.10">
    <property type="entry name" value="Bira Bifunctional Protein, Domain 2"/>
    <property type="match status" value="1"/>
</dbReference>
<dbReference type="SUPFAM" id="SSF50249">
    <property type="entry name" value="Nucleic acid-binding proteins"/>
    <property type="match status" value="1"/>
</dbReference>
<dbReference type="PANTHER" id="PTHR22594">
    <property type="entry name" value="ASPARTYL/LYSYL-TRNA SYNTHETASE"/>
    <property type="match status" value="1"/>
</dbReference>
<gene>
    <name evidence="10" type="ORF">KFE25_007176</name>
</gene>
<keyword evidence="4" id="KW-0547">Nucleotide-binding</keyword>
<dbReference type="InterPro" id="IPR006195">
    <property type="entry name" value="aa-tRNA-synth_II"/>
</dbReference>
<dbReference type="OrthoDB" id="1931232at2759"/>
<dbReference type="CDD" id="cd04318">
    <property type="entry name" value="EcAsnRS_like_N"/>
    <property type="match status" value="1"/>
</dbReference>
<feature type="domain" description="Aminoacyl-transfer RNA synthetases class-II family profile" evidence="9">
    <location>
        <begin position="326"/>
        <end position="648"/>
    </location>
</feature>
<dbReference type="PRINTS" id="PR01042">
    <property type="entry name" value="TRNASYNTHASP"/>
</dbReference>
<dbReference type="InterPro" id="IPR004364">
    <property type="entry name" value="Aa-tRNA-synt_II"/>
</dbReference>
<dbReference type="Pfam" id="PF01336">
    <property type="entry name" value="tRNA_anti-codon"/>
    <property type="match status" value="1"/>
</dbReference>
<evidence type="ECO:0000259" key="9">
    <source>
        <dbReference type="PROSITE" id="PS50862"/>
    </source>
</evidence>
<dbReference type="Pfam" id="PF00152">
    <property type="entry name" value="tRNA-synt_2"/>
    <property type="match status" value="1"/>
</dbReference>
<keyword evidence="6" id="KW-0648">Protein biosynthesis</keyword>
<keyword evidence="8" id="KW-0175">Coiled coil</keyword>
<organism evidence="10 11">
    <name type="scientific">Diacronema lutheri</name>
    <name type="common">Unicellular marine alga</name>
    <name type="synonym">Monochrysis lutheri</name>
    <dbReference type="NCBI Taxonomy" id="2081491"/>
    <lineage>
        <taxon>Eukaryota</taxon>
        <taxon>Haptista</taxon>
        <taxon>Haptophyta</taxon>
        <taxon>Pavlovophyceae</taxon>
        <taxon>Pavlovales</taxon>
        <taxon>Pavlovaceae</taxon>
        <taxon>Diacronema</taxon>
    </lineage>
</organism>